<dbReference type="Gene3D" id="2.130.10.10">
    <property type="entry name" value="YVTN repeat-like/Quinoprotein amine dehydrogenase"/>
    <property type="match status" value="1"/>
</dbReference>
<dbReference type="EMBL" id="JAODUP010000275">
    <property type="protein sequence ID" value="KAK2154158.1"/>
    <property type="molecule type" value="Genomic_DNA"/>
</dbReference>
<organism evidence="3 4">
    <name type="scientific">Paralvinella palmiformis</name>
    <dbReference type="NCBI Taxonomy" id="53620"/>
    <lineage>
        <taxon>Eukaryota</taxon>
        <taxon>Metazoa</taxon>
        <taxon>Spiralia</taxon>
        <taxon>Lophotrochozoa</taxon>
        <taxon>Annelida</taxon>
        <taxon>Polychaeta</taxon>
        <taxon>Sedentaria</taxon>
        <taxon>Canalipalpata</taxon>
        <taxon>Terebellida</taxon>
        <taxon>Terebelliformia</taxon>
        <taxon>Alvinellidae</taxon>
        <taxon>Paralvinella</taxon>
    </lineage>
</organism>
<dbReference type="GO" id="GO:2000001">
    <property type="term" value="P:regulation of DNA damage checkpoint"/>
    <property type="evidence" value="ECO:0007669"/>
    <property type="project" value="TreeGrafter"/>
</dbReference>
<protein>
    <submittedName>
        <fullName evidence="3">Uncharacterized protein</fullName>
    </submittedName>
</protein>
<accession>A0AAD9JJ43</accession>
<evidence type="ECO:0000313" key="3">
    <source>
        <dbReference type="EMBL" id="KAK2154158.1"/>
    </source>
</evidence>
<proteinExistence type="predicted"/>
<dbReference type="SUPFAM" id="SSF50978">
    <property type="entry name" value="WD40 repeat-like"/>
    <property type="match status" value="1"/>
</dbReference>
<dbReference type="GO" id="GO:0005634">
    <property type="term" value="C:nucleus"/>
    <property type="evidence" value="ECO:0007669"/>
    <property type="project" value="TreeGrafter"/>
</dbReference>
<dbReference type="InterPro" id="IPR036322">
    <property type="entry name" value="WD40_repeat_dom_sf"/>
</dbReference>
<name>A0AAD9JJ43_9ANNE</name>
<keyword evidence="2" id="KW-0677">Repeat</keyword>
<keyword evidence="4" id="KW-1185">Reference proteome</keyword>
<evidence type="ECO:0000256" key="1">
    <source>
        <dbReference type="ARBA" id="ARBA00022574"/>
    </source>
</evidence>
<evidence type="ECO:0000256" key="2">
    <source>
        <dbReference type="ARBA" id="ARBA00022737"/>
    </source>
</evidence>
<dbReference type="PANTHER" id="PTHR14773">
    <property type="entry name" value="WD REPEAT-CONTAINING PROTEIN 76"/>
    <property type="match status" value="1"/>
</dbReference>
<sequence>TCRVDYNPGGHKLYYRHNNYTGRWLSNFKAIWHPRREDLFIVGSMSRPRQIEMYSSTGKLVKCFQDVDNLNSVCSLNAFHPNRDVLVGGNSSGRMFVFM</sequence>
<reference evidence="3" key="1">
    <citation type="journal article" date="2023" name="Mol. Biol. Evol.">
        <title>Third-Generation Sequencing Reveals the Adaptive Role of the Epigenome in Three Deep-Sea Polychaetes.</title>
        <authorList>
            <person name="Perez M."/>
            <person name="Aroh O."/>
            <person name="Sun Y."/>
            <person name="Lan Y."/>
            <person name="Juniper S.K."/>
            <person name="Young C.R."/>
            <person name="Angers B."/>
            <person name="Qian P.Y."/>
        </authorList>
    </citation>
    <scope>NUCLEOTIDE SEQUENCE</scope>
    <source>
        <strain evidence="3">P08H-3</strain>
    </source>
</reference>
<dbReference type="GO" id="GO:0003677">
    <property type="term" value="F:DNA binding"/>
    <property type="evidence" value="ECO:0007669"/>
    <property type="project" value="TreeGrafter"/>
</dbReference>
<dbReference type="PANTHER" id="PTHR14773:SF0">
    <property type="entry name" value="WD REPEAT-CONTAINING PROTEIN 76"/>
    <property type="match status" value="1"/>
</dbReference>
<keyword evidence="1" id="KW-0853">WD repeat</keyword>
<dbReference type="InterPro" id="IPR015943">
    <property type="entry name" value="WD40/YVTN_repeat-like_dom_sf"/>
</dbReference>
<gene>
    <name evidence="3" type="ORF">LSH36_275g04008</name>
</gene>
<dbReference type="AlphaFoldDB" id="A0AAD9JJ43"/>
<feature type="non-terminal residue" evidence="3">
    <location>
        <position position="1"/>
    </location>
</feature>
<comment type="caution">
    <text evidence="3">The sequence shown here is derived from an EMBL/GenBank/DDBJ whole genome shotgun (WGS) entry which is preliminary data.</text>
</comment>
<dbReference type="InterPro" id="IPR050853">
    <property type="entry name" value="WD_repeat_DNA-damage-binding"/>
</dbReference>
<evidence type="ECO:0000313" key="4">
    <source>
        <dbReference type="Proteomes" id="UP001208570"/>
    </source>
</evidence>
<dbReference type="Proteomes" id="UP001208570">
    <property type="component" value="Unassembled WGS sequence"/>
</dbReference>